<dbReference type="PRINTS" id="PR00420">
    <property type="entry name" value="RNGMNOXGNASE"/>
</dbReference>
<comment type="pathway">
    <text evidence="2">Secondary metabolite biosynthesis.</text>
</comment>
<evidence type="ECO:0000256" key="5">
    <source>
        <dbReference type="ARBA" id="ARBA00022827"/>
    </source>
</evidence>
<keyword evidence="5" id="KW-0274">FAD</keyword>
<organism evidence="9 10">
    <name type="scientific">Seiridium unicorne</name>
    <dbReference type="NCBI Taxonomy" id="138068"/>
    <lineage>
        <taxon>Eukaryota</taxon>
        <taxon>Fungi</taxon>
        <taxon>Dikarya</taxon>
        <taxon>Ascomycota</taxon>
        <taxon>Pezizomycotina</taxon>
        <taxon>Sordariomycetes</taxon>
        <taxon>Xylariomycetidae</taxon>
        <taxon>Amphisphaeriales</taxon>
        <taxon>Sporocadaceae</taxon>
        <taxon>Seiridium</taxon>
    </lineage>
</organism>
<dbReference type="Gene3D" id="3.40.30.120">
    <property type="match status" value="1"/>
</dbReference>
<evidence type="ECO:0000256" key="3">
    <source>
        <dbReference type="ARBA" id="ARBA00007801"/>
    </source>
</evidence>
<accession>A0ABR2UKZ8</accession>
<dbReference type="InterPro" id="IPR036249">
    <property type="entry name" value="Thioredoxin-like_sf"/>
</dbReference>
<evidence type="ECO:0000259" key="7">
    <source>
        <dbReference type="Pfam" id="PF01494"/>
    </source>
</evidence>
<keyword evidence="6" id="KW-0560">Oxidoreductase</keyword>
<proteinExistence type="inferred from homology"/>
<dbReference type="InterPro" id="IPR050641">
    <property type="entry name" value="RIFMO-like"/>
</dbReference>
<dbReference type="Gene3D" id="3.30.70.2450">
    <property type="match status" value="1"/>
</dbReference>
<gene>
    <name evidence="9" type="ORF">SUNI508_02143</name>
</gene>
<comment type="similarity">
    <text evidence="3">Belongs to the PheA/TfdB FAD monooxygenase family.</text>
</comment>
<keyword evidence="4" id="KW-0285">Flavoprotein</keyword>
<reference evidence="9 10" key="1">
    <citation type="journal article" date="2024" name="J. Plant Pathol.">
        <title>Sequence and assembly of the genome of Seiridium unicorne, isolate CBS 538.82, causal agent of cypress canker disease.</title>
        <authorList>
            <person name="Scali E."/>
            <person name="Rocca G.D."/>
            <person name="Danti R."/>
            <person name="Garbelotto M."/>
            <person name="Barberini S."/>
            <person name="Baroncelli R."/>
            <person name="Emiliani G."/>
        </authorList>
    </citation>
    <scope>NUCLEOTIDE SEQUENCE [LARGE SCALE GENOMIC DNA]</scope>
    <source>
        <strain evidence="9 10">BM-138-508</strain>
    </source>
</reference>
<sequence length="531" mass="58436">MTDLDVLIVGGGPTGLVLALELSIQKIPFRIINKAPERSPYSRALVVQPRTQELLNRYGAVRELRSTGFQAVGTTIVVNGKKVADIYSDFKGITPTQFPSPMAISQAETEGYLDRVLAKHGAAVEMGVEAKSIEPDSNGVTVVLTSQDGREETVRVKYVVGADGSHSSVRHAAKTLTFDGDAYPQEFVLADVHIKSDMPTERAYLCLTAGVCVVVPLSDGVVRLIVSRPNQPTTGAVTLQDFQQFFNEVYPGKAELYDPIWLTSFRLHHRIASNYREGRLLLAGDAAHIHSPAGGQGMNTGIQDSINLGWKLAAVLRGEKPDSFLDTYNEERRRVGEYLLHNSDRIFSFMTSMNSFFLWLRNLILPWVLPWVVGNQQRVLNSLRFMTQFGIKYRRSPIVGTAPGFNGPVKGGYRAVEGSLRGPEGEKYLQDLLTPESHHLLLFSGVGSAAASEGDLHRAEAKFLEESHTQTKVHTIFGNDGSEQSGWVDIDGATHQTYGFDKPGYVLVRPDSYVAHIGPLSALDDLITWLQ</sequence>
<feature type="domain" description="Phenol hydroxylase-like C-terminal dimerisation" evidence="8">
    <location>
        <begin position="466"/>
        <end position="529"/>
    </location>
</feature>
<keyword evidence="10" id="KW-1185">Reference proteome</keyword>
<comment type="cofactor">
    <cofactor evidence="1">
        <name>FAD</name>
        <dbReference type="ChEBI" id="CHEBI:57692"/>
    </cofactor>
</comment>
<evidence type="ECO:0000259" key="8">
    <source>
        <dbReference type="Pfam" id="PF07976"/>
    </source>
</evidence>
<dbReference type="Pfam" id="PF07976">
    <property type="entry name" value="Phe_hydrox_dim"/>
    <property type="match status" value="1"/>
</dbReference>
<dbReference type="InterPro" id="IPR002938">
    <property type="entry name" value="FAD-bd"/>
</dbReference>
<dbReference type="Proteomes" id="UP001408356">
    <property type="component" value="Unassembled WGS sequence"/>
</dbReference>
<dbReference type="PANTHER" id="PTHR43004">
    <property type="entry name" value="TRK SYSTEM POTASSIUM UPTAKE PROTEIN"/>
    <property type="match status" value="1"/>
</dbReference>
<dbReference type="SUPFAM" id="SSF52833">
    <property type="entry name" value="Thioredoxin-like"/>
    <property type="match status" value="1"/>
</dbReference>
<protein>
    <submittedName>
        <fullName evidence="9">FAD binding domain-containing protein</fullName>
    </submittedName>
</protein>
<evidence type="ECO:0000256" key="1">
    <source>
        <dbReference type="ARBA" id="ARBA00001974"/>
    </source>
</evidence>
<dbReference type="Pfam" id="PF01494">
    <property type="entry name" value="FAD_binding_3"/>
    <property type="match status" value="1"/>
</dbReference>
<dbReference type="PANTHER" id="PTHR43004:SF19">
    <property type="entry name" value="BINDING MONOOXYGENASE, PUTATIVE (JCVI)-RELATED"/>
    <property type="match status" value="1"/>
</dbReference>
<dbReference type="SUPFAM" id="SSF51905">
    <property type="entry name" value="FAD/NAD(P)-binding domain"/>
    <property type="match status" value="1"/>
</dbReference>
<dbReference type="InterPro" id="IPR012941">
    <property type="entry name" value="Phe_hydrox_C_dim_dom"/>
</dbReference>
<evidence type="ECO:0000256" key="6">
    <source>
        <dbReference type="ARBA" id="ARBA00023002"/>
    </source>
</evidence>
<dbReference type="EMBL" id="JARVKF010000418">
    <property type="protein sequence ID" value="KAK9415295.1"/>
    <property type="molecule type" value="Genomic_DNA"/>
</dbReference>
<dbReference type="Gene3D" id="3.50.50.60">
    <property type="entry name" value="FAD/NAD(P)-binding domain"/>
    <property type="match status" value="1"/>
</dbReference>
<name>A0ABR2UKZ8_9PEZI</name>
<evidence type="ECO:0000256" key="2">
    <source>
        <dbReference type="ARBA" id="ARBA00005179"/>
    </source>
</evidence>
<dbReference type="InterPro" id="IPR036188">
    <property type="entry name" value="FAD/NAD-bd_sf"/>
</dbReference>
<evidence type="ECO:0000313" key="9">
    <source>
        <dbReference type="EMBL" id="KAK9415295.1"/>
    </source>
</evidence>
<evidence type="ECO:0000313" key="10">
    <source>
        <dbReference type="Proteomes" id="UP001408356"/>
    </source>
</evidence>
<evidence type="ECO:0000256" key="4">
    <source>
        <dbReference type="ARBA" id="ARBA00022630"/>
    </source>
</evidence>
<feature type="domain" description="FAD-binding" evidence="7">
    <location>
        <begin position="4"/>
        <end position="342"/>
    </location>
</feature>
<comment type="caution">
    <text evidence="9">The sequence shown here is derived from an EMBL/GenBank/DDBJ whole genome shotgun (WGS) entry which is preliminary data.</text>
</comment>